<evidence type="ECO:0000256" key="1">
    <source>
        <dbReference type="SAM" id="MobiDB-lite"/>
    </source>
</evidence>
<proteinExistence type="predicted"/>
<gene>
    <name evidence="2" type="ORF">GCM10009733_003500</name>
</gene>
<feature type="region of interest" description="Disordered" evidence="1">
    <location>
        <begin position="84"/>
        <end position="105"/>
    </location>
</feature>
<comment type="caution">
    <text evidence="2">The sequence shown here is derived from an EMBL/GenBank/DDBJ whole genome shotgun (WGS) entry which is preliminary data.</text>
</comment>
<evidence type="ECO:0000313" key="2">
    <source>
        <dbReference type="EMBL" id="GAA1610612.1"/>
    </source>
</evidence>
<keyword evidence="3" id="KW-1185">Reference proteome</keyword>
<feature type="compositionally biased region" description="Basic residues" evidence="1">
    <location>
        <begin position="84"/>
        <end position="96"/>
    </location>
</feature>
<sequence length="105" mass="12145">MTQPPDEPVPEWEPYRRPPKDRIRITETSCCGAYEWACQGGQFLILRRTPTGQYEETARGLYRHARPVWQALLVLHEDEHKRKARARIAASPKRRDRALPGNPAA</sequence>
<protein>
    <recommendedName>
        <fullName evidence="4">DUF397 domain-containing protein</fullName>
    </recommendedName>
</protein>
<dbReference type="EMBL" id="BAAAMU010000001">
    <property type="protein sequence ID" value="GAA1610612.1"/>
    <property type="molecule type" value="Genomic_DNA"/>
</dbReference>
<name>A0ABP4QG76_9ACTN</name>
<evidence type="ECO:0000313" key="3">
    <source>
        <dbReference type="Proteomes" id="UP001500064"/>
    </source>
</evidence>
<organism evidence="2 3">
    <name type="scientific">Nonomuraea maheshkhaliensis</name>
    <dbReference type="NCBI Taxonomy" id="419590"/>
    <lineage>
        <taxon>Bacteria</taxon>
        <taxon>Bacillati</taxon>
        <taxon>Actinomycetota</taxon>
        <taxon>Actinomycetes</taxon>
        <taxon>Streptosporangiales</taxon>
        <taxon>Streptosporangiaceae</taxon>
        <taxon>Nonomuraea</taxon>
    </lineage>
</organism>
<evidence type="ECO:0008006" key="4">
    <source>
        <dbReference type="Google" id="ProtNLM"/>
    </source>
</evidence>
<dbReference type="Proteomes" id="UP001500064">
    <property type="component" value="Unassembled WGS sequence"/>
</dbReference>
<accession>A0ABP4QG76</accession>
<reference evidence="3" key="1">
    <citation type="journal article" date="2019" name="Int. J. Syst. Evol. Microbiol.">
        <title>The Global Catalogue of Microorganisms (GCM) 10K type strain sequencing project: providing services to taxonomists for standard genome sequencing and annotation.</title>
        <authorList>
            <consortium name="The Broad Institute Genomics Platform"/>
            <consortium name="The Broad Institute Genome Sequencing Center for Infectious Disease"/>
            <person name="Wu L."/>
            <person name="Ma J."/>
        </authorList>
    </citation>
    <scope>NUCLEOTIDE SEQUENCE [LARGE SCALE GENOMIC DNA]</scope>
    <source>
        <strain evidence="3">JCM 13929</strain>
    </source>
</reference>